<sequence>MLKINNLNKKFGNNEILKNINLEIKEGEFLTLVGESGSGKSTLLRIIAGLEEPSQGEILNLNNQDISKQNPRDRNFAMVFQSYALYPHLSVRENLAMPIKARAKFIHKLPLASFYIKSYKEFKTHLEEKIEQVATKLKITHLLDKKPKQLSGGQCQRVALGRAIIREPNIFLMDEPLSNLDAKLRIHTRAELSAMHRELNKTFIYVTHDQSEAMTMSDRIAFLVDGELLQVASPDEMYNNPNHLKVAQFIGTPTINTLCVELKSYGFALINKNLSKHKSLAIRAENCFIDPHSQIKAKIYNIENMGNEYLIYTKLLKNDNNFILSLNTQEGKKLQLDSVVGINFDYSKAFIFDEEGKRMDIKLYNLSFAA</sequence>
<dbReference type="PROSITE" id="PS50893">
    <property type="entry name" value="ABC_TRANSPORTER_2"/>
    <property type="match status" value="1"/>
</dbReference>
<evidence type="ECO:0000256" key="2">
    <source>
        <dbReference type="ARBA" id="ARBA00022741"/>
    </source>
</evidence>
<dbReference type="RefSeq" id="WP_002866826.1">
    <property type="nucleotide sequence ID" value="NZ_AP028380.1"/>
</dbReference>
<dbReference type="FunFam" id="3.40.50.300:FF:000042">
    <property type="entry name" value="Maltose/maltodextrin ABC transporter, ATP-binding protein"/>
    <property type="match status" value="1"/>
</dbReference>
<gene>
    <name evidence="5" type="ORF">GFF90_06320</name>
    <name evidence="6" type="ORF">JYC20_000574</name>
</gene>
<organism evidence="5 7">
    <name type="scientific">Campylobacter jejuni</name>
    <dbReference type="NCBI Taxonomy" id="197"/>
    <lineage>
        <taxon>Bacteria</taxon>
        <taxon>Pseudomonadati</taxon>
        <taxon>Campylobacterota</taxon>
        <taxon>Epsilonproteobacteria</taxon>
        <taxon>Campylobacterales</taxon>
        <taxon>Campylobacteraceae</taxon>
        <taxon>Campylobacter</taxon>
    </lineage>
</organism>
<proteinExistence type="predicted"/>
<dbReference type="Gene3D" id="3.40.50.300">
    <property type="entry name" value="P-loop containing nucleotide triphosphate hydrolases"/>
    <property type="match status" value="1"/>
</dbReference>
<evidence type="ECO:0000313" key="5">
    <source>
        <dbReference type="EMBL" id="EDJ6169206.1"/>
    </source>
</evidence>
<dbReference type="GO" id="GO:0005524">
    <property type="term" value="F:ATP binding"/>
    <property type="evidence" value="ECO:0007669"/>
    <property type="project" value="UniProtKB-KW"/>
</dbReference>
<dbReference type="InterPro" id="IPR027417">
    <property type="entry name" value="P-loop_NTPase"/>
</dbReference>
<dbReference type="Pfam" id="PF00005">
    <property type="entry name" value="ABC_tran"/>
    <property type="match status" value="1"/>
</dbReference>
<protein>
    <submittedName>
        <fullName evidence="5">ABC transporter ATP-binding protein</fullName>
    </submittedName>
</protein>
<dbReference type="Gene3D" id="2.40.50.100">
    <property type="match status" value="1"/>
</dbReference>
<evidence type="ECO:0000313" key="7">
    <source>
        <dbReference type="Proteomes" id="UP000482054"/>
    </source>
</evidence>
<evidence type="ECO:0000256" key="3">
    <source>
        <dbReference type="ARBA" id="ARBA00022840"/>
    </source>
</evidence>
<dbReference type="Proteomes" id="UP000735326">
    <property type="component" value="Unassembled WGS sequence"/>
</dbReference>
<dbReference type="PANTHER" id="PTHR43875">
    <property type="entry name" value="MALTODEXTRIN IMPORT ATP-BINDING PROTEIN MSMX"/>
    <property type="match status" value="1"/>
</dbReference>
<reference evidence="6" key="2">
    <citation type="submission" date="2021-02" db="EMBL/GenBank/DDBJ databases">
        <authorList>
            <consortium name="PulseNet: The National Subtyping Network for Foodborne Disease Surveillance"/>
        </authorList>
    </citation>
    <scope>NUCLEOTIDE SEQUENCE</scope>
    <source>
        <strain evidence="6">PNUSAC020384</strain>
    </source>
</reference>
<evidence type="ECO:0000259" key="4">
    <source>
        <dbReference type="PROSITE" id="PS50893"/>
    </source>
</evidence>
<reference evidence="5 7" key="1">
    <citation type="submission" date="2019-10" db="EMBL/GenBank/DDBJ databases">
        <authorList>
            <consortium name="PulseNet: The National Subtyping Network for Foodborne Disease Surveillance"/>
            <person name="Tarr C.L."/>
            <person name="Trees E."/>
            <person name="Katz L.S."/>
            <person name="Carleton-Romer H.A."/>
            <person name="Stroika S."/>
            <person name="Kucerova Z."/>
            <person name="Roache K.F."/>
            <person name="Sabol A.L."/>
            <person name="Besser J."/>
            <person name="Gerner-Smidt P."/>
        </authorList>
    </citation>
    <scope>NUCLEOTIDE SEQUENCE [LARGE SCALE GENOMIC DNA]</scope>
    <source>
        <strain evidence="5 7">PNUSAC012955</strain>
    </source>
</reference>
<dbReference type="SUPFAM" id="SSF50331">
    <property type="entry name" value="MOP-like"/>
    <property type="match status" value="1"/>
</dbReference>
<comment type="caution">
    <text evidence="5">The sequence shown here is derived from an EMBL/GenBank/DDBJ whole genome shotgun (WGS) entry which is preliminary data.</text>
</comment>
<dbReference type="GO" id="GO:0140359">
    <property type="term" value="F:ABC-type transporter activity"/>
    <property type="evidence" value="ECO:0007669"/>
    <property type="project" value="UniProtKB-ARBA"/>
</dbReference>
<keyword evidence="2" id="KW-0547">Nucleotide-binding</keyword>
<dbReference type="SUPFAM" id="SSF52540">
    <property type="entry name" value="P-loop containing nucleoside triphosphate hydrolases"/>
    <property type="match status" value="1"/>
</dbReference>
<dbReference type="InterPro" id="IPR003439">
    <property type="entry name" value="ABC_transporter-like_ATP-bd"/>
</dbReference>
<dbReference type="InterPro" id="IPR008995">
    <property type="entry name" value="Mo/tungstate-bd_C_term_dom"/>
</dbReference>
<keyword evidence="1" id="KW-0813">Transport</keyword>
<dbReference type="PROSITE" id="PS00211">
    <property type="entry name" value="ABC_TRANSPORTER_1"/>
    <property type="match status" value="1"/>
</dbReference>
<dbReference type="OMA" id="DSPRNMY"/>
<feature type="domain" description="ABC transporter" evidence="4">
    <location>
        <begin position="2"/>
        <end position="250"/>
    </location>
</feature>
<dbReference type="SMART" id="SM00382">
    <property type="entry name" value="AAA"/>
    <property type="match status" value="1"/>
</dbReference>
<accession>A0A1J6PAU4</accession>
<dbReference type="InterPro" id="IPR017871">
    <property type="entry name" value="ABC_transporter-like_CS"/>
</dbReference>
<dbReference type="AlphaFoldDB" id="A0A1J6PAU4"/>
<evidence type="ECO:0000313" key="6">
    <source>
        <dbReference type="EMBL" id="EHB2511428.1"/>
    </source>
</evidence>
<keyword evidence="3 5" id="KW-0067">ATP-binding</keyword>
<dbReference type="GO" id="GO:0016887">
    <property type="term" value="F:ATP hydrolysis activity"/>
    <property type="evidence" value="ECO:0007669"/>
    <property type="project" value="InterPro"/>
</dbReference>
<dbReference type="PANTHER" id="PTHR43875:SF1">
    <property type="entry name" value="OSMOPROTECTIVE COMPOUNDS UPTAKE ATP-BINDING PROTEIN GGTA"/>
    <property type="match status" value="1"/>
</dbReference>
<dbReference type="EMBL" id="AAYVUT010000003">
    <property type="protein sequence ID" value="EHB2511428.1"/>
    <property type="molecule type" value="Genomic_DNA"/>
</dbReference>
<name>A0A1J6PAU4_CAMJU</name>
<dbReference type="Proteomes" id="UP000482054">
    <property type="component" value="Unassembled WGS sequence"/>
</dbReference>
<dbReference type="InterPro" id="IPR047641">
    <property type="entry name" value="ABC_transpr_MalK/UgpC-like"/>
</dbReference>
<evidence type="ECO:0000256" key="1">
    <source>
        <dbReference type="ARBA" id="ARBA00022448"/>
    </source>
</evidence>
<dbReference type="EMBL" id="AAMOXJ010000009">
    <property type="protein sequence ID" value="EDJ6169206.1"/>
    <property type="molecule type" value="Genomic_DNA"/>
</dbReference>
<dbReference type="InterPro" id="IPR003593">
    <property type="entry name" value="AAA+_ATPase"/>
</dbReference>
<dbReference type="GO" id="GO:0055052">
    <property type="term" value="C:ATP-binding cassette (ABC) transporter complex, substrate-binding subunit-containing"/>
    <property type="evidence" value="ECO:0007669"/>
    <property type="project" value="TreeGrafter"/>
</dbReference>